<dbReference type="RefSeq" id="WP_047191291.1">
    <property type="nucleotide sequence ID" value="NZ_LCYG01000062.1"/>
</dbReference>
<comment type="caution">
    <text evidence="2">The sequence shown here is derived from an EMBL/GenBank/DDBJ whole genome shotgun (WGS) entry which is preliminary data.</text>
</comment>
<evidence type="ECO:0000256" key="1">
    <source>
        <dbReference type="SAM" id="MobiDB-lite"/>
    </source>
</evidence>
<proteinExistence type="predicted"/>
<accession>A0A0H1R7F7</accession>
<evidence type="ECO:0000313" key="3">
    <source>
        <dbReference type="Proteomes" id="UP000035489"/>
    </source>
</evidence>
<organism evidence="2 3">
    <name type="scientific">Microvirga vignae</name>
    <dbReference type="NCBI Taxonomy" id="1225564"/>
    <lineage>
        <taxon>Bacteria</taxon>
        <taxon>Pseudomonadati</taxon>
        <taxon>Pseudomonadota</taxon>
        <taxon>Alphaproteobacteria</taxon>
        <taxon>Hyphomicrobiales</taxon>
        <taxon>Methylobacteriaceae</taxon>
        <taxon>Microvirga</taxon>
    </lineage>
</organism>
<evidence type="ECO:0000313" key="2">
    <source>
        <dbReference type="EMBL" id="KLK90979.1"/>
    </source>
</evidence>
<dbReference type="AlphaFoldDB" id="A0A0H1R7F7"/>
<dbReference type="EMBL" id="LCYG01000062">
    <property type="protein sequence ID" value="KLK90979.1"/>
    <property type="molecule type" value="Genomic_DNA"/>
</dbReference>
<sequence length="121" mass="12877">MRAPIPVFLAPGDGRDTISGFDADDRLDLTIYGFTSIAEVISAYDPDSGVLWLDINSSVQIQDEELSPDRIIIGPPSFAGTPPAESTGGNEDCPVNLTFGQNPDLIIRGEIPIIVSGPKHV</sequence>
<reference evidence="2 3" key="1">
    <citation type="submission" date="2015-05" db="EMBL/GenBank/DDBJ databases">
        <title>Draft genome sequence of Microvirga vignae strain BR3299, a novel nitrogen fixing bacteria isolated from Brazil semi-aired region.</title>
        <authorList>
            <person name="Zilli J.E."/>
            <person name="Passos S.R."/>
            <person name="Leite J."/>
            <person name="Baldani J.I."/>
            <person name="Xavier G.R."/>
            <person name="Rumjaneck N.G."/>
            <person name="Simoes-Araujo J.L."/>
        </authorList>
    </citation>
    <scope>NUCLEOTIDE SEQUENCE [LARGE SCALE GENOMIC DNA]</scope>
    <source>
        <strain evidence="2 3">BR3299</strain>
    </source>
</reference>
<protein>
    <submittedName>
        <fullName evidence="2">Uncharacterized protein</fullName>
    </submittedName>
</protein>
<dbReference type="STRING" id="1225564.AA309_22620"/>
<keyword evidence="3" id="KW-1185">Reference proteome</keyword>
<dbReference type="OrthoDB" id="7238400at2"/>
<gene>
    <name evidence="2" type="ORF">AA309_22620</name>
</gene>
<name>A0A0H1R7F7_9HYPH</name>
<dbReference type="Proteomes" id="UP000035489">
    <property type="component" value="Unassembled WGS sequence"/>
</dbReference>
<dbReference type="PATRIC" id="fig|1225564.3.peg.5909"/>
<feature type="region of interest" description="Disordered" evidence="1">
    <location>
        <begin position="71"/>
        <end position="94"/>
    </location>
</feature>